<evidence type="ECO:0000313" key="2">
    <source>
        <dbReference type="EMBL" id="SOQ49431.1"/>
    </source>
</evidence>
<name>A0A2H1W8M9_SPOFR</name>
<evidence type="ECO:0000259" key="1">
    <source>
        <dbReference type="PROSITE" id="PS50878"/>
    </source>
</evidence>
<protein>
    <submittedName>
        <fullName evidence="2">SFRICE_035700</fullName>
    </submittedName>
</protein>
<dbReference type="EMBL" id="ODYU01007038">
    <property type="protein sequence ID" value="SOQ49431.1"/>
    <property type="molecule type" value="Genomic_DNA"/>
</dbReference>
<sequence>MVKSGCTLYSGITCRNVHLCLPPGLSTESAILCLKQTVRYYTDRKTPVYGCFLDLSKAFDLVPYDILWQKLSDETDLPAELISIFKHWYSEQKNYVRWAGSNSFSYGLDCGVRQGGLTSPSLFNLYVNSLIGELSSTMVGCSIDGQMINNISYADDMVLLSPSICGLRKLLTVCEGYAGTHGLRYNATKSEVMVFKAGNKTPKNIPPIMLGGTPLQVVTRFKYLGHVITDCLADDQDIDRERRALAARGNMLARRFARCTTEVKMTLFRAYCQSFYSCSLWVRYTQKAYNALRVQYNNVLRMLLGLPRFCSASGMFADARLDDFYAIMRKRCASMLRRFRVSTNSILATLADKIDGPFIRHWVGVHVREGVHVPN</sequence>
<dbReference type="InterPro" id="IPR043502">
    <property type="entry name" value="DNA/RNA_pol_sf"/>
</dbReference>
<dbReference type="GO" id="GO:0071897">
    <property type="term" value="P:DNA biosynthetic process"/>
    <property type="evidence" value="ECO:0007669"/>
    <property type="project" value="UniProtKB-ARBA"/>
</dbReference>
<gene>
    <name evidence="2" type="ORF">SFRICE_035700</name>
</gene>
<dbReference type="PANTHER" id="PTHR47027">
    <property type="entry name" value="REVERSE TRANSCRIPTASE DOMAIN-CONTAINING PROTEIN"/>
    <property type="match status" value="1"/>
</dbReference>
<proteinExistence type="predicted"/>
<dbReference type="AlphaFoldDB" id="A0A2H1W8M9"/>
<dbReference type="SUPFAM" id="SSF56672">
    <property type="entry name" value="DNA/RNA polymerases"/>
    <property type="match status" value="1"/>
</dbReference>
<organism evidence="2">
    <name type="scientific">Spodoptera frugiperda</name>
    <name type="common">Fall armyworm</name>
    <dbReference type="NCBI Taxonomy" id="7108"/>
    <lineage>
        <taxon>Eukaryota</taxon>
        <taxon>Metazoa</taxon>
        <taxon>Ecdysozoa</taxon>
        <taxon>Arthropoda</taxon>
        <taxon>Hexapoda</taxon>
        <taxon>Insecta</taxon>
        <taxon>Pterygota</taxon>
        <taxon>Neoptera</taxon>
        <taxon>Endopterygota</taxon>
        <taxon>Lepidoptera</taxon>
        <taxon>Glossata</taxon>
        <taxon>Ditrysia</taxon>
        <taxon>Noctuoidea</taxon>
        <taxon>Noctuidae</taxon>
        <taxon>Amphipyrinae</taxon>
        <taxon>Spodoptera</taxon>
    </lineage>
</organism>
<dbReference type="PANTHER" id="PTHR47027:SF20">
    <property type="entry name" value="REVERSE TRANSCRIPTASE-LIKE PROTEIN WITH RNA-DIRECTED DNA POLYMERASE DOMAIN"/>
    <property type="match status" value="1"/>
</dbReference>
<accession>A0A2H1W8M9</accession>
<dbReference type="Pfam" id="PF00078">
    <property type="entry name" value="RVT_1"/>
    <property type="match status" value="1"/>
</dbReference>
<dbReference type="InterPro" id="IPR000477">
    <property type="entry name" value="RT_dom"/>
</dbReference>
<reference evidence="2" key="1">
    <citation type="submission" date="2016-07" db="EMBL/GenBank/DDBJ databases">
        <authorList>
            <person name="Bretaudeau A."/>
        </authorList>
    </citation>
    <scope>NUCLEOTIDE SEQUENCE</scope>
    <source>
        <strain evidence="2">Rice</strain>
        <tissue evidence="2">Whole body</tissue>
    </source>
</reference>
<dbReference type="PROSITE" id="PS50878">
    <property type="entry name" value="RT_POL"/>
    <property type="match status" value="1"/>
</dbReference>
<dbReference type="CDD" id="cd01650">
    <property type="entry name" value="RT_nLTR_like"/>
    <property type="match status" value="1"/>
</dbReference>
<feature type="domain" description="Reverse transcriptase" evidence="1">
    <location>
        <begin position="1"/>
        <end position="228"/>
    </location>
</feature>